<organism evidence="2 3">
    <name type="scientific">Liparis tanakae</name>
    <name type="common">Tanaka's snailfish</name>
    <dbReference type="NCBI Taxonomy" id="230148"/>
    <lineage>
        <taxon>Eukaryota</taxon>
        <taxon>Metazoa</taxon>
        <taxon>Chordata</taxon>
        <taxon>Craniata</taxon>
        <taxon>Vertebrata</taxon>
        <taxon>Euteleostomi</taxon>
        <taxon>Actinopterygii</taxon>
        <taxon>Neopterygii</taxon>
        <taxon>Teleostei</taxon>
        <taxon>Neoteleostei</taxon>
        <taxon>Acanthomorphata</taxon>
        <taxon>Eupercaria</taxon>
        <taxon>Perciformes</taxon>
        <taxon>Cottioidei</taxon>
        <taxon>Cottales</taxon>
        <taxon>Liparidae</taxon>
        <taxon>Liparis</taxon>
    </lineage>
</organism>
<gene>
    <name evidence="2" type="ORF">EYF80_061681</name>
</gene>
<accession>A0A4Z2EHL8</accession>
<dbReference type="Proteomes" id="UP000314294">
    <property type="component" value="Unassembled WGS sequence"/>
</dbReference>
<name>A0A4Z2EHL8_9TELE</name>
<feature type="region of interest" description="Disordered" evidence="1">
    <location>
        <begin position="1"/>
        <end position="58"/>
    </location>
</feature>
<feature type="compositionally biased region" description="Polar residues" evidence="1">
    <location>
        <begin position="46"/>
        <end position="56"/>
    </location>
</feature>
<feature type="compositionally biased region" description="Basic and acidic residues" evidence="1">
    <location>
        <begin position="1"/>
        <end position="25"/>
    </location>
</feature>
<dbReference type="EMBL" id="SRLO01007216">
    <property type="protein sequence ID" value="TNN28171.1"/>
    <property type="molecule type" value="Genomic_DNA"/>
</dbReference>
<feature type="region of interest" description="Disordered" evidence="1">
    <location>
        <begin position="128"/>
        <end position="163"/>
    </location>
</feature>
<reference evidence="2 3" key="1">
    <citation type="submission" date="2019-03" db="EMBL/GenBank/DDBJ databases">
        <title>First draft genome of Liparis tanakae, snailfish: a comprehensive survey of snailfish specific genes.</title>
        <authorList>
            <person name="Kim W."/>
            <person name="Song I."/>
            <person name="Jeong J.-H."/>
            <person name="Kim D."/>
            <person name="Kim S."/>
            <person name="Ryu S."/>
            <person name="Song J.Y."/>
            <person name="Lee S.K."/>
        </authorList>
    </citation>
    <scope>NUCLEOTIDE SEQUENCE [LARGE SCALE GENOMIC DNA]</scope>
    <source>
        <tissue evidence="2">Muscle</tissue>
    </source>
</reference>
<proteinExistence type="predicted"/>
<sequence>MSGRDEGLMSGRDEGLMSGRDEARERRKSHRTWPPRRVFLERRQSAPETAGNNTRPHAQLIETGAGWNSERLLPETRPELNLHDTQATLRLPSASRIPPGARGDGVQLAATRCPRSHGDTLLWCRAPCGSTPQSLSPRPPHRAAWTGPFEDADEPSRPADPGSQRLLIRELAEEPPAA</sequence>
<dbReference type="AlphaFoldDB" id="A0A4Z2EHL8"/>
<evidence type="ECO:0000256" key="1">
    <source>
        <dbReference type="SAM" id="MobiDB-lite"/>
    </source>
</evidence>
<keyword evidence="3" id="KW-1185">Reference proteome</keyword>
<protein>
    <submittedName>
        <fullName evidence="2">Uncharacterized protein</fullName>
    </submittedName>
</protein>
<evidence type="ECO:0000313" key="2">
    <source>
        <dbReference type="EMBL" id="TNN28171.1"/>
    </source>
</evidence>
<comment type="caution">
    <text evidence="2">The sequence shown here is derived from an EMBL/GenBank/DDBJ whole genome shotgun (WGS) entry which is preliminary data.</text>
</comment>
<evidence type="ECO:0000313" key="3">
    <source>
        <dbReference type="Proteomes" id="UP000314294"/>
    </source>
</evidence>